<proteinExistence type="predicted"/>
<protein>
    <submittedName>
        <fullName evidence="1">Uncharacterized protein</fullName>
    </submittedName>
</protein>
<gene>
    <name evidence="1" type="ORF">K504DRAFT_498462</name>
</gene>
<evidence type="ECO:0000313" key="2">
    <source>
        <dbReference type="Proteomes" id="UP000799428"/>
    </source>
</evidence>
<dbReference type="EMBL" id="MU005765">
    <property type="protein sequence ID" value="KAF2713659.1"/>
    <property type="molecule type" value="Genomic_DNA"/>
</dbReference>
<evidence type="ECO:0000313" key="1">
    <source>
        <dbReference type="EMBL" id="KAF2713659.1"/>
    </source>
</evidence>
<accession>A0A6G1KLE4</accession>
<dbReference type="AlphaFoldDB" id="A0A6G1KLE4"/>
<organism evidence="1 2">
    <name type="scientific">Pleomassaria siparia CBS 279.74</name>
    <dbReference type="NCBI Taxonomy" id="1314801"/>
    <lineage>
        <taxon>Eukaryota</taxon>
        <taxon>Fungi</taxon>
        <taxon>Dikarya</taxon>
        <taxon>Ascomycota</taxon>
        <taxon>Pezizomycotina</taxon>
        <taxon>Dothideomycetes</taxon>
        <taxon>Pleosporomycetidae</taxon>
        <taxon>Pleosporales</taxon>
        <taxon>Pleomassariaceae</taxon>
        <taxon>Pleomassaria</taxon>
    </lineage>
</organism>
<reference evidence="1" key="1">
    <citation type="journal article" date="2020" name="Stud. Mycol.">
        <title>101 Dothideomycetes genomes: a test case for predicting lifestyles and emergence of pathogens.</title>
        <authorList>
            <person name="Haridas S."/>
            <person name="Albert R."/>
            <person name="Binder M."/>
            <person name="Bloem J."/>
            <person name="Labutti K."/>
            <person name="Salamov A."/>
            <person name="Andreopoulos B."/>
            <person name="Baker S."/>
            <person name="Barry K."/>
            <person name="Bills G."/>
            <person name="Bluhm B."/>
            <person name="Cannon C."/>
            <person name="Castanera R."/>
            <person name="Culley D."/>
            <person name="Daum C."/>
            <person name="Ezra D."/>
            <person name="Gonzalez J."/>
            <person name="Henrissat B."/>
            <person name="Kuo A."/>
            <person name="Liang C."/>
            <person name="Lipzen A."/>
            <person name="Lutzoni F."/>
            <person name="Magnuson J."/>
            <person name="Mondo S."/>
            <person name="Nolan M."/>
            <person name="Ohm R."/>
            <person name="Pangilinan J."/>
            <person name="Park H.-J."/>
            <person name="Ramirez L."/>
            <person name="Alfaro M."/>
            <person name="Sun H."/>
            <person name="Tritt A."/>
            <person name="Yoshinaga Y."/>
            <person name="Zwiers L.-H."/>
            <person name="Turgeon B."/>
            <person name="Goodwin S."/>
            <person name="Spatafora J."/>
            <person name="Crous P."/>
            <person name="Grigoriev I."/>
        </authorList>
    </citation>
    <scope>NUCLEOTIDE SEQUENCE</scope>
    <source>
        <strain evidence="1">CBS 279.74</strain>
    </source>
</reference>
<keyword evidence="2" id="KW-1185">Reference proteome</keyword>
<sequence length="278" mass="30944">MPSTAELSLSIPEPCKAHVRNRPREIYMTRNPWHTVSNPIKVDVSDSWVENRRPWVMRASRSDNNTRIRPLASNMVYRNEPGYRAKNSTSTLSVPQASMKLICTLPTTHLASAQEDAMYHLLSCAPRLSLGVVDNLVLHFPLHGSRFPRPNHTTTLPLEDAVDEPELLVKLQNGFDFQDGSGKSTFSATHSLIATGSVSLLTDIAGAEHGMTQAYEDAGVNVLRNYSAFKHIERIIQSSNLQLDCRYTSSYESLTTKDNVLRSMGFSGLLTEGQISRT</sequence>
<name>A0A6G1KLE4_9PLEO</name>
<dbReference type="Proteomes" id="UP000799428">
    <property type="component" value="Unassembled WGS sequence"/>
</dbReference>